<dbReference type="EMBL" id="CP000934">
    <property type="protein sequence ID" value="ACE85806.1"/>
    <property type="molecule type" value="Genomic_DNA"/>
</dbReference>
<dbReference type="OrthoDB" id="6120993at2"/>
<accession>B3PL87</accession>
<proteinExistence type="predicted"/>
<name>B3PL87_CELJU</name>
<dbReference type="HOGENOM" id="CLU_2141396_0_0_6"/>
<protein>
    <submittedName>
        <fullName evidence="1">Uncharacterized protein</fullName>
    </submittedName>
</protein>
<reference evidence="1 2" key="1">
    <citation type="journal article" date="2008" name="J. Bacteriol.">
        <title>Insights into plant cell wall degradation from the genome sequence of the soil bacterium Cellvibrio japonicus.</title>
        <authorList>
            <person name="Deboy R.T."/>
            <person name="Mongodin E.F."/>
            <person name="Fouts D.E."/>
            <person name="Tailford L.E."/>
            <person name="Khouri H."/>
            <person name="Emerson J.B."/>
            <person name="Mohamoud Y."/>
            <person name="Watkins K."/>
            <person name="Henrissat B."/>
            <person name="Gilbert H.J."/>
            <person name="Nelson K.E."/>
        </authorList>
    </citation>
    <scope>NUCLEOTIDE SEQUENCE [LARGE SCALE GENOMIC DNA]</scope>
    <source>
        <strain evidence="1 2">Ueda107</strain>
    </source>
</reference>
<dbReference type="Proteomes" id="UP000001036">
    <property type="component" value="Chromosome"/>
</dbReference>
<dbReference type="AlphaFoldDB" id="B3PL87"/>
<keyword evidence="2" id="KW-1185">Reference proteome</keyword>
<dbReference type="RefSeq" id="WP_012486559.1">
    <property type="nucleotide sequence ID" value="NC_010995.1"/>
</dbReference>
<evidence type="ECO:0000313" key="1">
    <source>
        <dbReference type="EMBL" id="ACE85806.1"/>
    </source>
</evidence>
<dbReference type="STRING" id="498211.CJA_0911"/>
<organism evidence="1 2">
    <name type="scientific">Cellvibrio japonicus (strain Ueda107)</name>
    <name type="common">Pseudomonas fluorescens subsp. cellulosa</name>
    <dbReference type="NCBI Taxonomy" id="498211"/>
    <lineage>
        <taxon>Bacteria</taxon>
        <taxon>Pseudomonadati</taxon>
        <taxon>Pseudomonadota</taxon>
        <taxon>Gammaproteobacteria</taxon>
        <taxon>Cellvibrionales</taxon>
        <taxon>Cellvibrionaceae</taxon>
        <taxon>Cellvibrio</taxon>
    </lineage>
</organism>
<dbReference type="eggNOG" id="ENOG5032EBP">
    <property type="taxonomic scope" value="Bacteria"/>
</dbReference>
<dbReference type="KEGG" id="cja:CJA_0911"/>
<gene>
    <name evidence="1" type="ordered locus">CJA_0911</name>
</gene>
<sequence>MWLVFVFTLAIFLLVVWVLLTVKTPRYQMQKTDVIRLLQAVLVGQASENDWAIFLASPFRHHPGLAMIQGRCLEIDEKEYIGHSPSGYLFTQHGLWLLRQVLEDVQNLPTDGD</sequence>
<evidence type="ECO:0000313" key="2">
    <source>
        <dbReference type="Proteomes" id="UP000001036"/>
    </source>
</evidence>